<keyword evidence="3" id="KW-1185">Reference proteome</keyword>
<sequence length="211" mass="22745">MSAAVQWPASARFKEVEHSAPGGLGFVQDLLNTASMGKPRRPDLLESVDAAEQWLQSSLATLSSIDSSAPPAPFPLDARGLSRLRSLRDDIRAALATGHADEPSAAVAVPSIETTAAVSLDAGGTRLHPRGKGVELLRSYVLIQLAAATYADTMRRLKVCANPRCRGAFYDRSKNCSRAWHNVTTCGNTQNVRAYRARLKERGAEQSCRTV</sequence>
<evidence type="ECO:0000259" key="1">
    <source>
        <dbReference type="Pfam" id="PF11706"/>
    </source>
</evidence>
<dbReference type="RefSeq" id="WP_123099844.1">
    <property type="nucleotide sequence ID" value="NZ_RIBZ01000154.1"/>
</dbReference>
<reference evidence="2 3" key="1">
    <citation type="submission" date="2018-11" db="EMBL/GenBank/DDBJ databases">
        <title>The Potential of Streptomyces as Biocontrol Agents against the Tomato grey mould, Botrytis cinerea (Gray mold) Frontiers in Microbiology.</title>
        <authorList>
            <person name="Li D."/>
        </authorList>
    </citation>
    <scope>NUCLEOTIDE SEQUENCE [LARGE SCALE GENOMIC DNA]</scope>
    <source>
        <strain evidence="2 3">NEAU-LD23</strain>
    </source>
</reference>
<dbReference type="Gene3D" id="1.10.3300.10">
    <property type="entry name" value="Jann2411-like domain"/>
    <property type="match status" value="1"/>
</dbReference>
<dbReference type="InterPro" id="IPR023286">
    <property type="entry name" value="ABATE_dom_sf"/>
</dbReference>
<dbReference type="Proteomes" id="UP000275401">
    <property type="component" value="Unassembled WGS sequence"/>
</dbReference>
<dbReference type="EMBL" id="RIBZ01000154">
    <property type="protein sequence ID" value="RNG28765.1"/>
    <property type="molecule type" value="Genomic_DNA"/>
</dbReference>
<dbReference type="SUPFAM" id="SSF160904">
    <property type="entry name" value="Jann2411-like"/>
    <property type="match status" value="1"/>
</dbReference>
<dbReference type="InterPro" id="IPR021005">
    <property type="entry name" value="Znf_CGNR"/>
</dbReference>
<name>A0A3M8WJL0_9ACTN</name>
<protein>
    <submittedName>
        <fullName evidence="2">Zf-CGNR multi-domain protein</fullName>
    </submittedName>
</protein>
<dbReference type="Pfam" id="PF11706">
    <property type="entry name" value="zf-CGNR"/>
    <property type="match status" value="1"/>
</dbReference>
<accession>A0A3M8WJL0</accession>
<proteinExistence type="predicted"/>
<evidence type="ECO:0000313" key="3">
    <source>
        <dbReference type="Proteomes" id="UP000275401"/>
    </source>
</evidence>
<dbReference type="PANTHER" id="PTHR35525">
    <property type="entry name" value="BLL6575 PROTEIN"/>
    <property type="match status" value="1"/>
</dbReference>
<dbReference type="PANTHER" id="PTHR35525:SF3">
    <property type="entry name" value="BLL6575 PROTEIN"/>
    <property type="match status" value="1"/>
</dbReference>
<gene>
    <name evidence="2" type="ORF">EEJ42_11450</name>
</gene>
<dbReference type="InterPro" id="IPR010852">
    <property type="entry name" value="ABATE"/>
</dbReference>
<dbReference type="Pfam" id="PF07336">
    <property type="entry name" value="ABATE"/>
    <property type="match status" value="1"/>
</dbReference>
<organism evidence="2 3">
    <name type="scientific">Streptomyces botrytidirepellens</name>
    <dbReference type="NCBI Taxonomy" id="2486417"/>
    <lineage>
        <taxon>Bacteria</taxon>
        <taxon>Bacillati</taxon>
        <taxon>Actinomycetota</taxon>
        <taxon>Actinomycetes</taxon>
        <taxon>Kitasatosporales</taxon>
        <taxon>Streptomycetaceae</taxon>
        <taxon>Streptomyces</taxon>
    </lineage>
</organism>
<comment type="caution">
    <text evidence="2">The sequence shown here is derived from an EMBL/GenBank/DDBJ whole genome shotgun (WGS) entry which is preliminary data.</text>
</comment>
<dbReference type="AlphaFoldDB" id="A0A3M8WJL0"/>
<evidence type="ECO:0000313" key="2">
    <source>
        <dbReference type="EMBL" id="RNG28765.1"/>
    </source>
</evidence>
<feature type="domain" description="Zinc finger CGNR" evidence="1">
    <location>
        <begin position="156"/>
        <end position="198"/>
    </location>
</feature>